<protein>
    <recommendedName>
        <fullName evidence="6">Cytochrome b5 heme-binding domain-containing protein</fullName>
    </recommendedName>
</protein>
<feature type="compositionally biased region" description="Low complexity" evidence="5">
    <location>
        <begin position="229"/>
        <end position="245"/>
    </location>
</feature>
<organism evidence="7">
    <name type="scientific">Dunaliella tertiolecta</name>
    <name type="common">Green alga</name>
    <dbReference type="NCBI Taxonomy" id="3047"/>
    <lineage>
        <taxon>Eukaryota</taxon>
        <taxon>Viridiplantae</taxon>
        <taxon>Chlorophyta</taxon>
        <taxon>core chlorophytes</taxon>
        <taxon>Chlorophyceae</taxon>
        <taxon>CS clade</taxon>
        <taxon>Chlamydomonadales</taxon>
        <taxon>Dunaliellaceae</taxon>
        <taxon>Dunaliella</taxon>
    </lineage>
</organism>
<dbReference type="AlphaFoldDB" id="A0A7S3QS18"/>
<proteinExistence type="inferred from homology"/>
<sequence>MADFTFARHVPPSERPPLTAQSTVTHATAAGEKGKHEPVKLPAAKPPGLERNKDDPLLTRLLYKGLGKLPKVPLEKGYSQMDWLRLTRSKPAPLRRRDITLAEVKQHNKPEDAWMVFQGKVYDITPYLNFHPGGRDILLKAAGKDGTSLFMKYHPWVNIGALMEKCLLGTLGEPAAPPALSPPEPPVLPSTTQPTKVDPSGQGKVVRNVPPPPAFSSAPNGASDAAKLSTLSTSSVPSSTFSHGTQSQGRNLSSGEQDSHAGHERAEGNCEVPSNGHLQQGLDFQRGSQEEEKRGQVASLGTSCL</sequence>
<dbReference type="Pfam" id="PF00173">
    <property type="entry name" value="Cyt-b5"/>
    <property type="match status" value="1"/>
</dbReference>
<dbReference type="SUPFAM" id="SSF55856">
    <property type="entry name" value="Cytochrome b5-like heme/steroid binding domain"/>
    <property type="match status" value="1"/>
</dbReference>
<dbReference type="PROSITE" id="PS00191">
    <property type="entry name" value="CYTOCHROME_B5_1"/>
    <property type="match status" value="1"/>
</dbReference>
<dbReference type="GO" id="GO:0005737">
    <property type="term" value="C:cytoplasm"/>
    <property type="evidence" value="ECO:0007669"/>
    <property type="project" value="TreeGrafter"/>
</dbReference>
<dbReference type="Gene3D" id="3.10.120.10">
    <property type="entry name" value="Cytochrome b5-like heme/steroid binding domain"/>
    <property type="match status" value="1"/>
</dbReference>
<keyword evidence="3 4" id="KW-0408">Iron</keyword>
<feature type="region of interest" description="Disordered" evidence="5">
    <location>
        <begin position="176"/>
        <end position="305"/>
    </location>
</feature>
<dbReference type="GO" id="GO:0004128">
    <property type="term" value="F:cytochrome-b5 reductase activity, acting on NAD(P)H"/>
    <property type="evidence" value="ECO:0007669"/>
    <property type="project" value="TreeGrafter"/>
</dbReference>
<feature type="compositionally biased region" description="Basic and acidic residues" evidence="5">
    <location>
        <begin position="257"/>
        <end position="268"/>
    </location>
</feature>
<dbReference type="GO" id="GO:0046872">
    <property type="term" value="F:metal ion binding"/>
    <property type="evidence" value="ECO:0007669"/>
    <property type="project" value="UniProtKB-UniRule"/>
</dbReference>
<evidence type="ECO:0000256" key="4">
    <source>
        <dbReference type="RuleBase" id="RU362121"/>
    </source>
</evidence>
<dbReference type="InterPro" id="IPR018506">
    <property type="entry name" value="Cyt_B5_heme-BS"/>
</dbReference>
<feature type="region of interest" description="Disordered" evidence="5">
    <location>
        <begin position="1"/>
        <end position="52"/>
    </location>
</feature>
<feature type="compositionally biased region" description="Polar residues" evidence="5">
    <location>
        <begin position="246"/>
        <end position="256"/>
    </location>
</feature>
<dbReference type="InterPro" id="IPR051872">
    <property type="entry name" value="Cytochrome_b5/Flavoprotein_Rdt"/>
</dbReference>
<dbReference type="PANTHER" id="PTHR46237">
    <property type="entry name" value="CYTOCHROME B5 REDUCTASE 4 FAMILY MEMBER"/>
    <property type="match status" value="1"/>
</dbReference>
<feature type="compositionally biased region" description="Pro residues" evidence="5">
    <location>
        <begin position="176"/>
        <end position="188"/>
    </location>
</feature>
<dbReference type="InterPro" id="IPR036400">
    <property type="entry name" value="Cyt_B5-like_heme/steroid_sf"/>
</dbReference>
<evidence type="ECO:0000256" key="3">
    <source>
        <dbReference type="ARBA" id="ARBA00023004"/>
    </source>
</evidence>
<dbReference type="InterPro" id="IPR001199">
    <property type="entry name" value="Cyt_B5-like_heme/steroid-bd"/>
</dbReference>
<evidence type="ECO:0000256" key="5">
    <source>
        <dbReference type="SAM" id="MobiDB-lite"/>
    </source>
</evidence>
<dbReference type="SMART" id="SM01117">
    <property type="entry name" value="Cyt-b5"/>
    <property type="match status" value="1"/>
</dbReference>
<dbReference type="GO" id="GO:0020037">
    <property type="term" value="F:heme binding"/>
    <property type="evidence" value="ECO:0007669"/>
    <property type="project" value="UniProtKB-UniRule"/>
</dbReference>
<dbReference type="FunFam" id="3.10.120.10:FF:000001">
    <property type="entry name" value="Cytochrome b5 reductase 4"/>
    <property type="match status" value="1"/>
</dbReference>
<keyword evidence="1 4" id="KW-0349">Heme</keyword>
<dbReference type="PANTHER" id="PTHR46237:SF1">
    <property type="entry name" value="CYTOCHROME B5 REDUCTASE 4"/>
    <property type="match status" value="1"/>
</dbReference>
<evidence type="ECO:0000259" key="6">
    <source>
        <dbReference type="PROSITE" id="PS50255"/>
    </source>
</evidence>
<keyword evidence="2 4" id="KW-0479">Metal-binding</keyword>
<accession>A0A7S3QS18</accession>
<reference evidence="7" key="1">
    <citation type="submission" date="2021-01" db="EMBL/GenBank/DDBJ databases">
        <authorList>
            <person name="Corre E."/>
            <person name="Pelletier E."/>
            <person name="Niang G."/>
            <person name="Scheremetjew M."/>
            <person name="Finn R."/>
            <person name="Kale V."/>
            <person name="Holt S."/>
            <person name="Cochrane G."/>
            <person name="Meng A."/>
            <person name="Brown T."/>
            <person name="Cohen L."/>
        </authorList>
    </citation>
    <scope>NUCLEOTIDE SEQUENCE</scope>
    <source>
        <strain evidence="7">CCMP1320</strain>
    </source>
</reference>
<evidence type="ECO:0000256" key="1">
    <source>
        <dbReference type="ARBA" id="ARBA00022617"/>
    </source>
</evidence>
<evidence type="ECO:0000313" key="7">
    <source>
        <dbReference type="EMBL" id="CAE0491461.1"/>
    </source>
</evidence>
<gene>
    <name evidence="7" type="ORF">DTER00134_LOCUS6534</name>
</gene>
<feature type="domain" description="Cytochrome b5 heme-binding" evidence="6">
    <location>
        <begin position="96"/>
        <end position="172"/>
    </location>
</feature>
<name>A0A7S3QS18_DUNTE</name>
<dbReference type="PRINTS" id="PR00363">
    <property type="entry name" value="CYTOCHROMEB5"/>
</dbReference>
<comment type="similarity">
    <text evidence="4">Belongs to the cytochrome b5 family.</text>
</comment>
<dbReference type="PROSITE" id="PS50255">
    <property type="entry name" value="CYTOCHROME_B5_2"/>
    <property type="match status" value="1"/>
</dbReference>
<evidence type="ECO:0000256" key="2">
    <source>
        <dbReference type="ARBA" id="ARBA00022723"/>
    </source>
</evidence>
<dbReference type="EMBL" id="HBIP01011612">
    <property type="protein sequence ID" value="CAE0491461.1"/>
    <property type="molecule type" value="Transcribed_RNA"/>
</dbReference>